<evidence type="ECO:0000256" key="10">
    <source>
        <dbReference type="ARBA" id="ARBA00047672"/>
    </source>
</evidence>
<evidence type="ECO:0000256" key="16">
    <source>
        <dbReference type="ARBA" id="ARBA00048535"/>
    </source>
</evidence>
<dbReference type="GO" id="GO:0047034">
    <property type="term" value="F:15-hydroxyicosatetraenoate dehydrogenase activity"/>
    <property type="evidence" value="ECO:0007669"/>
    <property type="project" value="UniProtKB-EC"/>
</dbReference>
<comment type="function">
    <text evidence="8">Catalyzes the NAD-dependent dehydrogenation (oxidation) of a broad array of hydroxylated polyunsaturated fatty acids (mainly eicosanoids and docosanoids, including prostaglandins, lipoxins and resolvins), yielding their corresponding keto (oxo) metabolites. Decreases the levels of the pro-proliferative prostaglandins such as prostaglandin E2 (whose activity is increased in cancer because of an increase in the expression of cyclooxygenase 2) and generates oxo-fatty acid products that can profoundly influence cell function by abrogating pro-inflammatory cytokine expression. Converts resolvins E1, D1 and D2 to their oxo products, which represents a mode of resolvin inactivation. Resolvin E1 plays important roles during the resolution phase of acute inflammation, while resolvins D1 and D2 have a unique role in obesity-induced adipose inflammation.</text>
</comment>
<dbReference type="SUPFAM" id="SSF51735">
    <property type="entry name" value="NAD(P)-binding Rossmann-fold domains"/>
    <property type="match status" value="1"/>
</dbReference>
<accession>A0AAV2NAN8</accession>
<reference evidence="24" key="1">
    <citation type="submission" date="2024-04" db="EMBL/GenBank/DDBJ databases">
        <authorList>
            <consortium name="Molecular Ecology Group"/>
        </authorList>
    </citation>
    <scope>NUCLEOTIDE SEQUENCE</scope>
</reference>
<name>A0AAV2NAN8_9HYME</name>
<evidence type="ECO:0000256" key="5">
    <source>
        <dbReference type="ARBA" id="ARBA00040276"/>
    </source>
</evidence>
<evidence type="ECO:0000256" key="12">
    <source>
        <dbReference type="ARBA" id="ARBA00048140"/>
    </source>
</evidence>
<comment type="catalytic activity">
    <reaction evidence="13">
        <text>(11R)-hydroxy-(5Z,8Z,12E,14Z)-eicosatetraenoate + NAD(+) = 11-oxo-(5Z,8Z,12E,14Z)-eicosatetraenoate + NADH + H(+)</text>
        <dbReference type="Rhea" id="RHEA:48640"/>
        <dbReference type="ChEBI" id="CHEBI:15378"/>
        <dbReference type="ChEBI" id="CHEBI:57540"/>
        <dbReference type="ChEBI" id="CHEBI:57945"/>
        <dbReference type="ChEBI" id="CHEBI:78836"/>
        <dbReference type="ChEBI" id="CHEBI:90697"/>
    </reaction>
    <physiologicalReaction direction="left-to-right" evidence="13">
        <dbReference type="Rhea" id="RHEA:48641"/>
    </physiologicalReaction>
</comment>
<evidence type="ECO:0000256" key="21">
    <source>
        <dbReference type="ARBA" id="ARBA00049188"/>
    </source>
</evidence>
<evidence type="ECO:0000256" key="18">
    <source>
        <dbReference type="ARBA" id="ARBA00048739"/>
    </source>
</evidence>
<evidence type="ECO:0000256" key="20">
    <source>
        <dbReference type="ARBA" id="ARBA00049151"/>
    </source>
</evidence>
<comment type="catalytic activity">
    <reaction evidence="18">
        <text>prostaglandin E2 + NAD(+) = 15-oxoprostaglandin E2 + NADH + H(+)</text>
        <dbReference type="Rhea" id="RHEA:11876"/>
        <dbReference type="ChEBI" id="CHEBI:15378"/>
        <dbReference type="ChEBI" id="CHEBI:57400"/>
        <dbReference type="ChEBI" id="CHEBI:57540"/>
        <dbReference type="ChEBI" id="CHEBI:57945"/>
        <dbReference type="ChEBI" id="CHEBI:606564"/>
        <dbReference type="EC" id="1.1.1.141"/>
    </reaction>
    <physiologicalReaction direction="left-to-right" evidence="18">
        <dbReference type="Rhea" id="RHEA:11877"/>
    </physiologicalReaction>
</comment>
<gene>
    <name evidence="24" type="ORF">LPLAT_LOCUS2455</name>
</gene>
<evidence type="ECO:0000256" key="13">
    <source>
        <dbReference type="ARBA" id="ARBA00048144"/>
    </source>
</evidence>
<evidence type="ECO:0000256" key="14">
    <source>
        <dbReference type="ARBA" id="ARBA00048170"/>
    </source>
</evidence>
<comment type="similarity">
    <text evidence="1 22">Belongs to the short-chain dehydrogenases/reductases (SDR) family.</text>
</comment>
<evidence type="ECO:0000256" key="11">
    <source>
        <dbReference type="ARBA" id="ARBA00048008"/>
    </source>
</evidence>
<comment type="catalytic activity">
    <reaction evidence="9">
        <text>prostaglandin E1 + NAD(+) = 15-oxoprostaglandin E1 + NADH + H(+)</text>
        <dbReference type="Rhea" id="RHEA:16477"/>
        <dbReference type="ChEBI" id="CHEBI:15378"/>
        <dbReference type="ChEBI" id="CHEBI:57397"/>
        <dbReference type="ChEBI" id="CHEBI:57401"/>
        <dbReference type="ChEBI" id="CHEBI:57540"/>
        <dbReference type="ChEBI" id="CHEBI:57945"/>
    </reaction>
    <physiologicalReaction direction="left-to-right" evidence="9">
        <dbReference type="Rhea" id="RHEA:16478"/>
    </physiologicalReaction>
</comment>
<comment type="catalytic activity">
    <reaction evidence="16">
        <text>lipoxin A4 + NAD(+) = 15-oxo-(5S,6R)-dihydroxy-(7E,9E,11Z,13E)-eicosatetraenoate + NADH + H(+)</text>
        <dbReference type="Rhea" id="RHEA:41572"/>
        <dbReference type="ChEBI" id="CHEBI:15378"/>
        <dbReference type="ChEBI" id="CHEBI:57540"/>
        <dbReference type="ChEBI" id="CHEBI:57945"/>
        <dbReference type="ChEBI" id="CHEBI:67026"/>
        <dbReference type="ChEBI" id="CHEBI:78311"/>
    </reaction>
    <physiologicalReaction direction="left-to-right" evidence="16">
        <dbReference type="Rhea" id="RHEA:41573"/>
    </physiologicalReaction>
</comment>
<comment type="catalytic activity">
    <reaction evidence="21">
        <text>resolvin E1 + NAD(+) = 18-oxo-resolvin E1 + NADH + H(+)</text>
        <dbReference type="Rhea" id="RHEA:49244"/>
        <dbReference type="ChEBI" id="CHEBI:15378"/>
        <dbReference type="ChEBI" id="CHEBI:57540"/>
        <dbReference type="ChEBI" id="CHEBI:57945"/>
        <dbReference type="ChEBI" id="CHEBI:91000"/>
        <dbReference type="ChEBI" id="CHEBI:91001"/>
    </reaction>
    <physiologicalReaction direction="left-to-right" evidence="21">
        <dbReference type="Rhea" id="RHEA:49245"/>
    </physiologicalReaction>
</comment>
<evidence type="ECO:0000256" key="6">
    <source>
        <dbReference type="ARBA" id="ARBA00041812"/>
    </source>
</evidence>
<dbReference type="PANTHER" id="PTHR44229">
    <property type="entry name" value="15-HYDROXYPROSTAGLANDIN DEHYDROGENASE [NAD(+)]"/>
    <property type="match status" value="1"/>
</dbReference>
<dbReference type="PRINTS" id="PR01167">
    <property type="entry name" value="INSADHFAMILY"/>
</dbReference>
<comment type="catalytic activity">
    <reaction evidence="10">
        <text>resolvin D1 + NAD(+) = 8-oxoresolvin D1 + NADH + H(+)</text>
        <dbReference type="Rhea" id="RHEA:50124"/>
        <dbReference type="ChEBI" id="CHEBI:15378"/>
        <dbReference type="ChEBI" id="CHEBI:57540"/>
        <dbReference type="ChEBI" id="CHEBI:57945"/>
        <dbReference type="ChEBI" id="CHEBI:132079"/>
        <dbReference type="ChEBI" id="CHEBI:132080"/>
    </reaction>
    <physiologicalReaction direction="left-to-right" evidence="10">
        <dbReference type="Rhea" id="RHEA:50125"/>
    </physiologicalReaction>
</comment>
<dbReference type="GO" id="GO:0016404">
    <property type="term" value="F:15-hydroxyprostaglandin dehydrogenase (NAD+) activity"/>
    <property type="evidence" value="ECO:0007669"/>
    <property type="project" value="UniProtKB-EC"/>
</dbReference>
<dbReference type="AlphaFoldDB" id="A0AAV2NAN8"/>
<dbReference type="Gene3D" id="3.40.50.720">
    <property type="entry name" value="NAD(P)-binding Rossmann-like Domain"/>
    <property type="match status" value="1"/>
</dbReference>
<evidence type="ECO:0000256" key="7">
    <source>
        <dbReference type="ARBA" id="ARBA00042026"/>
    </source>
</evidence>
<comment type="catalytic activity">
    <reaction evidence="11">
        <text>14-hydroxy-(4Z,7Z,10Z,12E,16Z,19Z)-docosahexaenoate + NAD(+) = 14-oxo-(4Z,7Z,10Z,12E,16Z,19Z)-docosahexaenoate + NADH + H(+)</text>
        <dbReference type="Rhea" id="RHEA:48952"/>
        <dbReference type="ChEBI" id="CHEBI:15378"/>
        <dbReference type="ChEBI" id="CHEBI:57540"/>
        <dbReference type="ChEBI" id="CHEBI:57945"/>
        <dbReference type="ChEBI" id="CHEBI:90866"/>
        <dbReference type="ChEBI" id="CHEBI:90867"/>
    </reaction>
    <physiologicalReaction direction="left-to-right" evidence="11">
        <dbReference type="Rhea" id="RHEA:48953"/>
    </physiologicalReaction>
</comment>
<evidence type="ECO:0000256" key="22">
    <source>
        <dbReference type="RuleBase" id="RU000363"/>
    </source>
</evidence>
<comment type="catalytic activity">
    <reaction evidence="14">
        <text>resolvin D1 + NAD(+) = 17-oxoresolvin D1 + NADH + H(+)</text>
        <dbReference type="Rhea" id="RHEA:50128"/>
        <dbReference type="ChEBI" id="CHEBI:15378"/>
        <dbReference type="ChEBI" id="CHEBI:57540"/>
        <dbReference type="ChEBI" id="CHEBI:57945"/>
        <dbReference type="ChEBI" id="CHEBI:132079"/>
        <dbReference type="ChEBI" id="CHEBI:132081"/>
    </reaction>
    <physiologicalReaction direction="left-to-right" evidence="14">
        <dbReference type="Rhea" id="RHEA:50129"/>
    </physiologicalReaction>
</comment>
<dbReference type="PANTHER" id="PTHR44229:SF4">
    <property type="entry name" value="15-HYDROXYPROSTAGLANDIN DEHYDROGENASE [NAD(+)]"/>
    <property type="match status" value="1"/>
</dbReference>
<evidence type="ECO:0000256" key="9">
    <source>
        <dbReference type="ARBA" id="ARBA00047325"/>
    </source>
</evidence>
<protein>
    <recommendedName>
        <fullName evidence="5">15-hydroxyprostaglandin dehydrogenase [NAD(+)]</fullName>
        <ecNumber evidence="3">1.1.1.141</ecNumber>
        <ecNumber evidence="4">1.1.1.232</ecNumber>
    </recommendedName>
    <alternativeName>
        <fullName evidence="7">Eicosanoid/docosanoid dehydrogenase [NAD(+)]</fullName>
    </alternativeName>
    <alternativeName>
        <fullName evidence="6">Prostaglandin dehydrogenase 1</fullName>
    </alternativeName>
</protein>
<dbReference type="EC" id="1.1.1.141" evidence="3"/>
<evidence type="ECO:0000256" key="8">
    <source>
        <dbReference type="ARBA" id="ARBA00045705"/>
    </source>
</evidence>
<dbReference type="PRINTS" id="PR00080">
    <property type="entry name" value="SDRFAMILY"/>
</dbReference>
<dbReference type="EC" id="1.1.1.232" evidence="4"/>
<comment type="catalytic activity">
    <reaction evidence="17">
        <text>prostaglandin A1 + NAD(+) = 15-oxo-prostaglandin A1 + NADH + H(+)</text>
        <dbReference type="Rhea" id="RHEA:41263"/>
        <dbReference type="ChEBI" id="CHEBI:15378"/>
        <dbReference type="ChEBI" id="CHEBI:57398"/>
        <dbReference type="ChEBI" id="CHEBI:57540"/>
        <dbReference type="ChEBI" id="CHEBI:57945"/>
        <dbReference type="ChEBI" id="CHEBI:85072"/>
    </reaction>
    <physiologicalReaction direction="left-to-right" evidence="17">
        <dbReference type="Rhea" id="RHEA:41264"/>
    </physiologicalReaction>
</comment>
<keyword evidence="2" id="KW-0560">Oxidoreductase</keyword>
<dbReference type="FunFam" id="3.40.50.720:FF:000149">
    <property type="entry name" value="15-hydroxyprostaglandin dehydrogenase [NAD(+)]"/>
    <property type="match status" value="1"/>
</dbReference>
<evidence type="ECO:0000256" key="23">
    <source>
        <dbReference type="SAM" id="MobiDB-lite"/>
    </source>
</evidence>
<feature type="compositionally biased region" description="Basic and acidic residues" evidence="23">
    <location>
        <begin position="1"/>
        <end position="13"/>
    </location>
</feature>
<evidence type="ECO:0000256" key="15">
    <source>
        <dbReference type="ARBA" id="ARBA00048393"/>
    </source>
</evidence>
<evidence type="ECO:0000256" key="2">
    <source>
        <dbReference type="ARBA" id="ARBA00023002"/>
    </source>
</evidence>
<evidence type="ECO:0000256" key="4">
    <source>
        <dbReference type="ARBA" id="ARBA00039060"/>
    </source>
</evidence>
<dbReference type="Proteomes" id="UP001497644">
    <property type="component" value="Chromosome 11"/>
</dbReference>
<comment type="catalytic activity">
    <reaction evidence="12">
        <text>15-oxo-(5S,6R)-dihydroxy-(7E,9E,11Z)-eicosatrienoate + NADH + H(+) = (5S,6R,15S)-trihydroxy-(7E,9E,11Z)-eicosatrienoate + NAD(+)</text>
        <dbReference type="Rhea" id="RHEA:41596"/>
        <dbReference type="ChEBI" id="CHEBI:15378"/>
        <dbReference type="ChEBI" id="CHEBI:57540"/>
        <dbReference type="ChEBI" id="CHEBI:57945"/>
        <dbReference type="ChEBI" id="CHEBI:78325"/>
        <dbReference type="ChEBI" id="CHEBI:78329"/>
    </reaction>
    <physiologicalReaction direction="left-to-right" evidence="12">
        <dbReference type="Rhea" id="RHEA:41597"/>
    </physiologicalReaction>
</comment>
<dbReference type="InterPro" id="IPR002347">
    <property type="entry name" value="SDR_fam"/>
</dbReference>
<evidence type="ECO:0000313" key="25">
    <source>
        <dbReference type="Proteomes" id="UP001497644"/>
    </source>
</evidence>
<comment type="catalytic activity">
    <reaction evidence="15">
        <text>resolvin D2 + NAD(+) = 7-oxoresolvin D2 + NADH + H(+)</text>
        <dbReference type="Rhea" id="RHEA:53584"/>
        <dbReference type="ChEBI" id="CHEBI:15378"/>
        <dbReference type="ChEBI" id="CHEBI:57540"/>
        <dbReference type="ChEBI" id="CHEBI:57945"/>
        <dbReference type="ChEBI" id="CHEBI:133367"/>
        <dbReference type="ChEBI" id="CHEBI:137497"/>
    </reaction>
    <physiologicalReaction direction="left-to-right" evidence="15">
        <dbReference type="Rhea" id="RHEA:53585"/>
    </physiologicalReaction>
</comment>
<evidence type="ECO:0000256" key="19">
    <source>
        <dbReference type="ARBA" id="ARBA00048921"/>
    </source>
</evidence>
<feature type="region of interest" description="Disordered" evidence="23">
    <location>
        <begin position="1"/>
        <end position="23"/>
    </location>
</feature>
<sequence>MVSELVTEKKTDPNPKISFRRRSSASERAKEIEAINCIVSGKNVLITGGAAGLGYAFLNHFLKHGVNKIIILDIDSEAGERIALCFEKSCGEKKVHFIHADVSNHKRMIDAFEEASSLLGSIDIVINNAGVLDERRWEKEIAVNIGGMINTAMLAMKYMSRDTGGHGGILVNVSQHADIRNTAQLPVYTATKHAVIGLSESLSDPCHYEKTGVSVITLCPGLTETALTVDSPNKLLSRVMKADFVKSLEQFSIQTPYVVAQGLMTILRTGESGSIWVIENGRAPYEIYVPNPQTLRRHYKNNFSHVDTKVVRGRAIREVCDNSRTGLMSCA</sequence>
<evidence type="ECO:0000256" key="3">
    <source>
        <dbReference type="ARBA" id="ARBA00038968"/>
    </source>
</evidence>
<comment type="catalytic activity">
    <reaction evidence="19">
        <text>resolvin D2 + NAD(+) = 16-oxoresolvin D2 + NADH + H(+)</text>
        <dbReference type="Rhea" id="RHEA:53588"/>
        <dbReference type="ChEBI" id="CHEBI:15378"/>
        <dbReference type="ChEBI" id="CHEBI:57540"/>
        <dbReference type="ChEBI" id="CHEBI:57945"/>
        <dbReference type="ChEBI" id="CHEBI:133367"/>
        <dbReference type="ChEBI" id="CHEBI:137498"/>
    </reaction>
    <physiologicalReaction direction="left-to-right" evidence="19">
        <dbReference type="Rhea" id="RHEA:53589"/>
    </physiologicalReaction>
</comment>
<dbReference type="InterPro" id="IPR036291">
    <property type="entry name" value="NAD(P)-bd_dom_sf"/>
</dbReference>
<evidence type="ECO:0000256" key="17">
    <source>
        <dbReference type="ARBA" id="ARBA00048611"/>
    </source>
</evidence>
<comment type="catalytic activity">
    <reaction evidence="20">
        <text>(15S)-hydroxy-(5Z,8Z,11Z,13E)-eicosatetraenoate + NAD(+) = 15-oxo-(5Z,8Z,11Z,13E)-eicosatetraenoate + NADH + H(+)</text>
        <dbReference type="Rhea" id="RHEA:23260"/>
        <dbReference type="ChEBI" id="CHEBI:15378"/>
        <dbReference type="ChEBI" id="CHEBI:57409"/>
        <dbReference type="ChEBI" id="CHEBI:57410"/>
        <dbReference type="ChEBI" id="CHEBI:57540"/>
        <dbReference type="ChEBI" id="CHEBI:57945"/>
        <dbReference type="EC" id="1.1.1.232"/>
    </reaction>
    <physiologicalReaction direction="left-to-right" evidence="20">
        <dbReference type="Rhea" id="RHEA:23261"/>
    </physiologicalReaction>
</comment>
<evidence type="ECO:0000256" key="1">
    <source>
        <dbReference type="ARBA" id="ARBA00006484"/>
    </source>
</evidence>
<dbReference type="GO" id="GO:0005737">
    <property type="term" value="C:cytoplasm"/>
    <property type="evidence" value="ECO:0007669"/>
    <property type="project" value="TreeGrafter"/>
</dbReference>
<dbReference type="EMBL" id="OZ034834">
    <property type="protein sequence ID" value="CAL1676225.1"/>
    <property type="molecule type" value="Genomic_DNA"/>
</dbReference>
<proteinExistence type="inferred from homology"/>
<organism evidence="24 25">
    <name type="scientific">Lasius platythorax</name>
    <dbReference type="NCBI Taxonomy" id="488582"/>
    <lineage>
        <taxon>Eukaryota</taxon>
        <taxon>Metazoa</taxon>
        <taxon>Ecdysozoa</taxon>
        <taxon>Arthropoda</taxon>
        <taxon>Hexapoda</taxon>
        <taxon>Insecta</taxon>
        <taxon>Pterygota</taxon>
        <taxon>Neoptera</taxon>
        <taxon>Endopterygota</taxon>
        <taxon>Hymenoptera</taxon>
        <taxon>Apocrita</taxon>
        <taxon>Aculeata</taxon>
        <taxon>Formicoidea</taxon>
        <taxon>Formicidae</taxon>
        <taxon>Formicinae</taxon>
        <taxon>Lasius</taxon>
        <taxon>Lasius</taxon>
    </lineage>
</organism>
<evidence type="ECO:0000313" key="24">
    <source>
        <dbReference type="EMBL" id="CAL1676225.1"/>
    </source>
</evidence>
<dbReference type="Pfam" id="PF00106">
    <property type="entry name" value="adh_short"/>
    <property type="match status" value="1"/>
</dbReference>
<keyword evidence="25" id="KW-1185">Reference proteome</keyword>